<dbReference type="Proteomes" id="UP001190700">
    <property type="component" value="Unassembled WGS sequence"/>
</dbReference>
<evidence type="ECO:0000256" key="1">
    <source>
        <dbReference type="SAM" id="MobiDB-lite"/>
    </source>
</evidence>
<feature type="compositionally biased region" description="Basic and acidic residues" evidence="1">
    <location>
        <begin position="1"/>
        <end position="11"/>
    </location>
</feature>
<organism evidence="2 3">
    <name type="scientific">Cymbomonas tetramitiformis</name>
    <dbReference type="NCBI Taxonomy" id="36881"/>
    <lineage>
        <taxon>Eukaryota</taxon>
        <taxon>Viridiplantae</taxon>
        <taxon>Chlorophyta</taxon>
        <taxon>Pyramimonadophyceae</taxon>
        <taxon>Pyramimonadales</taxon>
        <taxon>Pyramimonadaceae</taxon>
        <taxon>Cymbomonas</taxon>
    </lineage>
</organism>
<name>A0AAE0F855_9CHLO</name>
<dbReference type="AlphaFoldDB" id="A0AAE0F855"/>
<feature type="region of interest" description="Disordered" evidence="1">
    <location>
        <begin position="56"/>
        <end position="80"/>
    </location>
</feature>
<feature type="compositionally biased region" description="Acidic residues" evidence="1">
    <location>
        <begin position="27"/>
        <end position="36"/>
    </location>
</feature>
<dbReference type="EMBL" id="LGRX02023170">
    <property type="protein sequence ID" value="KAK3254814.1"/>
    <property type="molecule type" value="Genomic_DNA"/>
</dbReference>
<keyword evidence="3" id="KW-1185">Reference proteome</keyword>
<evidence type="ECO:0000313" key="2">
    <source>
        <dbReference type="EMBL" id="KAK3254814.1"/>
    </source>
</evidence>
<comment type="caution">
    <text evidence="2">The sequence shown here is derived from an EMBL/GenBank/DDBJ whole genome shotgun (WGS) entry which is preliminary data.</text>
</comment>
<reference evidence="2 3" key="1">
    <citation type="journal article" date="2015" name="Genome Biol. Evol.">
        <title>Comparative Genomics of a Bacterivorous Green Alga Reveals Evolutionary Causalities and Consequences of Phago-Mixotrophic Mode of Nutrition.</title>
        <authorList>
            <person name="Burns J.A."/>
            <person name="Paasch A."/>
            <person name="Narechania A."/>
            <person name="Kim E."/>
        </authorList>
    </citation>
    <scope>NUCLEOTIDE SEQUENCE [LARGE SCALE GENOMIC DNA]</scope>
    <source>
        <strain evidence="2 3">PLY_AMNH</strain>
    </source>
</reference>
<gene>
    <name evidence="2" type="ORF">CYMTET_35985</name>
</gene>
<proteinExistence type="predicted"/>
<accession>A0AAE0F855</accession>
<sequence>MGSGDQHFEERESSDEDESQYPLGYYDDSDSCEEGEVERHGHLAAPYFPLEQLERDETLDTGLQGDSYGGVLEPPVGDEFLPHPELSVGTVSYVQNAIPENEILSHYEEYTTTEWAAWEAEDHASHDTGGDGFYDEYEYFETSASDGYSDGSY</sequence>
<evidence type="ECO:0000313" key="3">
    <source>
        <dbReference type="Proteomes" id="UP001190700"/>
    </source>
</evidence>
<protein>
    <submittedName>
        <fullName evidence="2">Uncharacterized protein</fullName>
    </submittedName>
</protein>
<feature type="region of interest" description="Disordered" evidence="1">
    <location>
        <begin position="1"/>
        <end position="40"/>
    </location>
</feature>